<evidence type="ECO:0000313" key="1">
    <source>
        <dbReference type="EMBL" id="VDM81961.1"/>
    </source>
</evidence>
<evidence type="ECO:0000313" key="2">
    <source>
        <dbReference type="Proteomes" id="UP000270094"/>
    </source>
</evidence>
<dbReference type="AlphaFoldDB" id="A0A3P7J964"/>
<organism evidence="1 2">
    <name type="scientific">Strongylus vulgaris</name>
    <name type="common">Blood worm</name>
    <dbReference type="NCBI Taxonomy" id="40348"/>
    <lineage>
        <taxon>Eukaryota</taxon>
        <taxon>Metazoa</taxon>
        <taxon>Ecdysozoa</taxon>
        <taxon>Nematoda</taxon>
        <taxon>Chromadorea</taxon>
        <taxon>Rhabditida</taxon>
        <taxon>Rhabditina</taxon>
        <taxon>Rhabditomorpha</taxon>
        <taxon>Strongyloidea</taxon>
        <taxon>Strongylidae</taxon>
        <taxon>Strongylus</taxon>
    </lineage>
</organism>
<dbReference type="OrthoDB" id="338816at2759"/>
<dbReference type="Proteomes" id="UP000270094">
    <property type="component" value="Unassembled WGS sequence"/>
</dbReference>
<proteinExistence type="predicted"/>
<reference evidence="1 2" key="1">
    <citation type="submission" date="2018-11" db="EMBL/GenBank/DDBJ databases">
        <authorList>
            <consortium name="Pathogen Informatics"/>
        </authorList>
    </citation>
    <scope>NUCLEOTIDE SEQUENCE [LARGE SCALE GENOMIC DNA]</scope>
</reference>
<accession>A0A3P7J964</accession>
<name>A0A3P7J964_STRVU</name>
<sequence>MELQQIREKRRRNVVVNINPDMSVTEGTRVMGTENYDPVIESIIDKSEERRRAADAAINSAVDAHWVPKGFVPKYDQSCGNRFQSNANEFADVDALCMMNEELSKLEVERRGYTIALPQPCASLVSHGIVNTVTMAAERNNFFGMDEDEEALAKGLMAKTLLTTITYPLSCAKTLIQLGHEPFPLSTGRTLIVAGRNAYFLPNVFSYGEF</sequence>
<dbReference type="EMBL" id="UYYB01115384">
    <property type="protein sequence ID" value="VDM81961.1"/>
    <property type="molecule type" value="Genomic_DNA"/>
</dbReference>
<gene>
    <name evidence="1" type="ORF">SVUK_LOCUS16959</name>
</gene>
<keyword evidence="2" id="KW-1185">Reference proteome</keyword>
<protein>
    <submittedName>
        <fullName evidence="1">Uncharacterized protein</fullName>
    </submittedName>
</protein>